<dbReference type="RefSeq" id="WP_160560403.1">
    <property type="nucleotide sequence ID" value="NZ_QZDT01000017.1"/>
</dbReference>
<comment type="caution">
    <text evidence="1">The sequence shown here is derived from an EMBL/GenBank/DDBJ whole genome shotgun (WGS) entry which is preliminary data.</text>
</comment>
<sequence>MFVGIAFFFITEAVDKTQNSESGLRFNTIAMVLKKPGIALLVPFHIFSETQYPLLPCLYSFESDKINVCEGGLTK</sequence>
<organism evidence="1 2">
    <name type="scientific">Parablautia muri</name>
    <dbReference type="NCBI Taxonomy" id="2320879"/>
    <lineage>
        <taxon>Bacteria</taxon>
        <taxon>Bacillati</taxon>
        <taxon>Bacillota</taxon>
        <taxon>Clostridia</taxon>
        <taxon>Lachnospirales</taxon>
        <taxon>Lachnospiraceae</taxon>
        <taxon>Parablautia</taxon>
    </lineage>
</organism>
<proteinExistence type="predicted"/>
<dbReference type="Proteomes" id="UP001154420">
    <property type="component" value="Unassembled WGS sequence"/>
</dbReference>
<accession>A0A9X5GRJ2</accession>
<gene>
    <name evidence="1" type="ORF">D5281_11905</name>
</gene>
<dbReference type="AlphaFoldDB" id="A0A9X5GRJ2"/>
<evidence type="ECO:0000313" key="1">
    <source>
        <dbReference type="EMBL" id="NBJ93278.1"/>
    </source>
</evidence>
<reference evidence="1" key="1">
    <citation type="submission" date="2018-09" db="EMBL/GenBank/DDBJ databases">
        <title>Murine metabolic-syndrome-specific gut microbial biobank.</title>
        <authorList>
            <person name="Liu C."/>
        </authorList>
    </citation>
    <scope>NUCLEOTIDE SEQUENCE</scope>
    <source>
        <strain evidence="1">D42-62</strain>
    </source>
</reference>
<name>A0A9X5GRJ2_9FIRM</name>
<evidence type="ECO:0000313" key="2">
    <source>
        <dbReference type="Proteomes" id="UP001154420"/>
    </source>
</evidence>
<protein>
    <submittedName>
        <fullName evidence="1">Uncharacterized protein</fullName>
    </submittedName>
</protein>
<dbReference type="EMBL" id="QZDT01000017">
    <property type="protein sequence ID" value="NBJ93278.1"/>
    <property type="molecule type" value="Genomic_DNA"/>
</dbReference>
<keyword evidence="2" id="KW-1185">Reference proteome</keyword>